<keyword evidence="1" id="KW-0812">Transmembrane</keyword>
<evidence type="ECO:0000256" key="1">
    <source>
        <dbReference type="SAM" id="Phobius"/>
    </source>
</evidence>
<evidence type="ECO:0008006" key="4">
    <source>
        <dbReference type="Google" id="ProtNLM"/>
    </source>
</evidence>
<dbReference type="GO" id="GO:0004143">
    <property type="term" value="F:ATP-dependent diacylglycerol kinase activity"/>
    <property type="evidence" value="ECO:0007669"/>
    <property type="project" value="InterPro"/>
</dbReference>
<name>A0A927YLL4_9FIRM</name>
<dbReference type="InterPro" id="IPR037997">
    <property type="entry name" value="Dgk1-like"/>
</dbReference>
<proteinExistence type="predicted"/>
<evidence type="ECO:0000313" key="3">
    <source>
        <dbReference type="Proteomes" id="UP000766246"/>
    </source>
</evidence>
<dbReference type="PANTHER" id="PTHR31303:SF1">
    <property type="entry name" value="CTP-DEPENDENT DIACYLGLYCEROL KINASE 1"/>
    <property type="match status" value="1"/>
</dbReference>
<keyword evidence="1" id="KW-0472">Membrane</keyword>
<feature type="transmembrane region" description="Helical" evidence="1">
    <location>
        <begin position="166"/>
        <end position="185"/>
    </location>
</feature>
<dbReference type="EMBL" id="SVER01000007">
    <property type="protein sequence ID" value="MBE5918944.1"/>
    <property type="molecule type" value="Genomic_DNA"/>
</dbReference>
<protein>
    <recommendedName>
        <fullName evidence="4">Phosphatidate cytidylyltransferase</fullName>
    </recommendedName>
</protein>
<feature type="transmembrane region" description="Helical" evidence="1">
    <location>
        <begin position="14"/>
        <end position="31"/>
    </location>
</feature>
<dbReference type="PANTHER" id="PTHR31303">
    <property type="entry name" value="CTP-DEPENDENT DIACYLGLYCEROL KINASE 1"/>
    <property type="match status" value="1"/>
</dbReference>
<feature type="transmembrane region" description="Helical" evidence="1">
    <location>
        <begin position="62"/>
        <end position="82"/>
    </location>
</feature>
<evidence type="ECO:0000313" key="2">
    <source>
        <dbReference type="EMBL" id="MBE5918944.1"/>
    </source>
</evidence>
<gene>
    <name evidence="2" type="ORF">E7272_03780</name>
</gene>
<sequence>MTIVFDVLDGLKYFFIYMFSVAFVIFAINKLCNLPKELFRKLIHFVSFSSVIIMIYAANEWIAAAIIPVGVIIINYPGLIISSKNKKFTSLLSERRPGELKSSLVQLYGTMAGIIAICWGLFGKKELAIASILMWGFGDAAAALIGKRFGKHKVLRFKNVDHKKSWEGTAAMSFVAFAFGLASLILVGDIPFSNCLVAVIIAAPLAAITELVTKGGYDTVTVPLVSATVIYISYMAMGVA</sequence>
<feature type="transmembrane region" description="Helical" evidence="1">
    <location>
        <begin position="191"/>
        <end position="208"/>
    </location>
</feature>
<keyword evidence="1" id="KW-1133">Transmembrane helix</keyword>
<accession>A0A927YLL4</accession>
<feature type="transmembrane region" description="Helical" evidence="1">
    <location>
        <begin position="38"/>
        <end position="56"/>
    </location>
</feature>
<comment type="caution">
    <text evidence="2">The sequence shown here is derived from an EMBL/GenBank/DDBJ whole genome shotgun (WGS) entry which is preliminary data.</text>
</comment>
<organism evidence="2 3">
    <name type="scientific">Pseudobutyrivibrio ruminis</name>
    <dbReference type="NCBI Taxonomy" id="46206"/>
    <lineage>
        <taxon>Bacteria</taxon>
        <taxon>Bacillati</taxon>
        <taxon>Bacillota</taxon>
        <taxon>Clostridia</taxon>
        <taxon>Lachnospirales</taxon>
        <taxon>Lachnospiraceae</taxon>
        <taxon>Pseudobutyrivibrio</taxon>
    </lineage>
</organism>
<feature type="transmembrane region" description="Helical" evidence="1">
    <location>
        <begin position="128"/>
        <end position="145"/>
    </location>
</feature>
<dbReference type="Proteomes" id="UP000766246">
    <property type="component" value="Unassembled WGS sequence"/>
</dbReference>
<dbReference type="AlphaFoldDB" id="A0A927YLL4"/>
<reference evidence="2" key="1">
    <citation type="submission" date="2019-04" db="EMBL/GenBank/DDBJ databases">
        <title>Evolution of Biomass-Degrading Anaerobic Consortia Revealed by Metagenomics.</title>
        <authorList>
            <person name="Peng X."/>
        </authorList>
    </citation>
    <scope>NUCLEOTIDE SEQUENCE</scope>
    <source>
        <strain evidence="2">SIG311</strain>
    </source>
</reference>
<feature type="transmembrane region" description="Helical" evidence="1">
    <location>
        <begin position="103"/>
        <end position="122"/>
    </location>
</feature>
<feature type="transmembrane region" description="Helical" evidence="1">
    <location>
        <begin position="220"/>
        <end position="237"/>
    </location>
</feature>